<keyword evidence="1" id="KW-0472">Membrane</keyword>
<keyword evidence="3" id="KW-1185">Reference proteome</keyword>
<keyword evidence="1" id="KW-0812">Transmembrane</keyword>
<protein>
    <recommendedName>
        <fullName evidence="4">Ig-like domain-containing protein</fullName>
    </recommendedName>
</protein>
<feature type="transmembrane region" description="Helical" evidence="1">
    <location>
        <begin position="289"/>
        <end position="310"/>
    </location>
</feature>
<evidence type="ECO:0000256" key="1">
    <source>
        <dbReference type="SAM" id="Phobius"/>
    </source>
</evidence>
<gene>
    <name evidence="2" type="ORF">O3P69_020557</name>
</gene>
<comment type="caution">
    <text evidence="2">The sequence shown here is derived from an EMBL/GenBank/DDBJ whole genome shotgun (WGS) entry which is preliminary data.</text>
</comment>
<reference evidence="2 3" key="1">
    <citation type="submission" date="2023-03" db="EMBL/GenBank/DDBJ databases">
        <title>High-quality genome of Scylla paramamosain provides insights in environmental adaptation.</title>
        <authorList>
            <person name="Zhang L."/>
        </authorList>
    </citation>
    <scope>NUCLEOTIDE SEQUENCE [LARGE SCALE GENOMIC DNA]</scope>
    <source>
        <strain evidence="2">LZ_2023a</strain>
        <tissue evidence="2">Muscle</tissue>
    </source>
</reference>
<keyword evidence="1" id="KW-1133">Transmembrane helix</keyword>
<dbReference type="PANTHER" id="PTHR21261:SF15">
    <property type="entry name" value="BEATEN PATH IIIA, ISOFORM D-RELATED"/>
    <property type="match status" value="1"/>
</dbReference>
<evidence type="ECO:0000313" key="2">
    <source>
        <dbReference type="EMBL" id="KAK8388652.1"/>
    </source>
</evidence>
<proteinExistence type="predicted"/>
<accession>A0AAW0TQL7</accession>
<dbReference type="Proteomes" id="UP001487740">
    <property type="component" value="Unassembled WGS sequence"/>
</dbReference>
<evidence type="ECO:0000313" key="3">
    <source>
        <dbReference type="Proteomes" id="UP001487740"/>
    </source>
</evidence>
<evidence type="ECO:0008006" key="4">
    <source>
        <dbReference type="Google" id="ProtNLM"/>
    </source>
</evidence>
<dbReference type="InterPro" id="IPR036179">
    <property type="entry name" value="Ig-like_dom_sf"/>
</dbReference>
<dbReference type="AlphaFoldDB" id="A0AAW0TQL7"/>
<organism evidence="2 3">
    <name type="scientific">Scylla paramamosain</name>
    <name type="common">Mud crab</name>
    <dbReference type="NCBI Taxonomy" id="85552"/>
    <lineage>
        <taxon>Eukaryota</taxon>
        <taxon>Metazoa</taxon>
        <taxon>Ecdysozoa</taxon>
        <taxon>Arthropoda</taxon>
        <taxon>Crustacea</taxon>
        <taxon>Multicrustacea</taxon>
        <taxon>Malacostraca</taxon>
        <taxon>Eumalacostraca</taxon>
        <taxon>Eucarida</taxon>
        <taxon>Decapoda</taxon>
        <taxon>Pleocyemata</taxon>
        <taxon>Brachyura</taxon>
        <taxon>Eubrachyura</taxon>
        <taxon>Portunoidea</taxon>
        <taxon>Portunidae</taxon>
        <taxon>Portuninae</taxon>
        <taxon>Scylla</taxon>
    </lineage>
</organism>
<name>A0AAW0TQL7_SCYPA</name>
<dbReference type="EMBL" id="JARAKH010000028">
    <property type="protein sequence ID" value="KAK8388652.1"/>
    <property type="molecule type" value="Genomic_DNA"/>
</dbReference>
<sequence>MRDEKRDFGEYLQSLISRLSMFVLQFSVISRGYLRGEREGKEERVRNLSRGLRITKVDVPSPVVVGEGGWLVCEFVEEGQSVYALKWYLGLDEFYRWTPAESPPVKTFPVDGNPLRVDKNASSRGRVKIHDVRLGAAGVFRCEVSGEAPHFHTESGVAEMKVVDLPDKKPLITGVQGSYQMHEDVIVNCSSPRSLPPATLTFYVNDEQADPSWVMQYPTYEDPESGLETSILGLRFPLRPRLLRGGIAEVKCTASILNKYWESSVVSVYSDMPYHASIMEGRAATGTGCLAATSSTATSLLLVLLLLLLLR</sequence>
<dbReference type="PANTHER" id="PTHR21261">
    <property type="entry name" value="BEAT PROTEIN"/>
    <property type="match status" value="1"/>
</dbReference>
<dbReference type="SUPFAM" id="SSF48726">
    <property type="entry name" value="Immunoglobulin"/>
    <property type="match status" value="1"/>
</dbReference>